<organism evidence="1 2">
    <name type="scientific">Bradyrhizobium centrolobii</name>
    <dbReference type="NCBI Taxonomy" id="1505087"/>
    <lineage>
        <taxon>Bacteria</taxon>
        <taxon>Pseudomonadati</taxon>
        <taxon>Pseudomonadota</taxon>
        <taxon>Alphaproteobacteria</taxon>
        <taxon>Hyphomicrobiales</taxon>
        <taxon>Nitrobacteraceae</taxon>
        <taxon>Bradyrhizobium</taxon>
    </lineage>
</organism>
<comment type="caution">
    <text evidence="1">The sequence shown here is derived from an EMBL/GenBank/DDBJ whole genome shotgun (WGS) entry which is preliminary data.</text>
</comment>
<evidence type="ECO:0008006" key="3">
    <source>
        <dbReference type="Google" id="ProtNLM"/>
    </source>
</evidence>
<dbReference type="EMBL" id="LUUB01000040">
    <property type="protein sequence ID" value="OAF12394.1"/>
    <property type="molecule type" value="Genomic_DNA"/>
</dbReference>
<gene>
    <name evidence="1" type="ORF">AYJ54_06065</name>
</gene>
<evidence type="ECO:0000313" key="1">
    <source>
        <dbReference type="EMBL" id="OAF12394.1"/>
    </source>
</evidence>
<proteinExistence type="predicted"/>
<dbReference type="STRING" id="1505087.AYJ54_06065"/>
<dbReference type="AlphaFoldDB" id="A0A176YXD1"/>
<evidence type="ECO:0000313" key="2">
    <source>
        <dbReference type="Proteomes" id="UP000076959"/>
    </source>
</evidence>
<sequence length="169" mass="19311">MNITFRIERKLLDRARADLRRRHRFAHERVGFFLAKPAELPSGGITLSVTDYHPVDDDHYVRDDTVGAMMGSAAISKALEVAYRSQASMFHVHLHEHEGMPAFSRTDNRENAKFVPDFFKVVPNLPHGAVVWSIDRACGNCWLPSTRQPTAISDFVEVGAPLRWWPWRS</sequence>
<keyword evidence="2" id="KW-1185">Reference proteome</keyword>
<dbReference type="OrthoDB" id="3078368at2"/>
<accession>A0A176YXD1</accession>
<dbReference type="RefSeq" id="WP_063698873.1">
    <property type="nucleotide sequence ID" value="NZ_LUUB01000040.1"/>
</dbReference>
<dbReference type="Proteomes" id="UP000076959">
    <property type="component" value="Unassembled WGS sequence"/>
</dbReference>
<name>A0A176YXD1_9BRAD</name>
<protein>
    <recommendedName>
        <fullName evidence="3">JAB domain-containing protein</fullName>
    </recommendedName>
</protein>
<reference evidence="1 2" key="1">
    <citation type="submission" date="2016-03" db="EMBL/GenBank/DDBJ databases">
        <title>Draft Genome Sequence of the Strain BR 10245 (Bradyrhizobium sp.) isolated from nodules of Centrolobium paraense.</title>
        <authorList>
            <person name="Simoes-Araujo J.L.Sr."/>
            <person name="Barauna A.C."/>
            <person name="Silva K."/>
            <person name="Zilli J.E."/>
        </authorList>
    </citation>
    <scope>NUCLEOTIDE SEQUENCE [LARGE SCALE GENOMIC DNA]</scope>
    <source>
        <strain evidence="1 2">BR 10245</strain>
    </source>
</reference>